<dbReference type="Proteomes" id="UP000663848">
    <property type="component" value="Unassembled WGS sequence"/>
</dbReference>
<organism evidence="2 3">
    <name type="scientific">Rotaria socialis</name>
    <dbReference type="NCBI Taxonomy" id="392032"/>
    <lineage>
        <taxon>Eukaryota</taxon>
        <taxon>Metazoa</taxon>
        <taxon>Spiralia</taxon>
        <taxon>Gnathifera</taxon>
        <taxon>Rotifera</taxon>
        <taxon>Eurotatoria</taxon>
        <taxon>Bdelloidea</taxon>
        <taxon>Philodinida</taxon>
        <taxon>Philodinidae</taxon>
        <taxon>Rotaria</taxon>
    </lineage>
</organism>
<protein>
    <submittedName>
        <fullName evidence="2">Uncharacterized protein</fullName>
    </submittedName>
</protein>
<accession>A0A821U9H8</accession>
<evidence type="ECO:0000313" key="1">
    <source>
        <dbReference type="EMBL" id="CAF4401100.1"/>
    </source>
</evidence>
<comment type="caution">
    <text evidence="2">The sequence shown here is derived from an EMBL/GenBank/DDBJ whole genome shotgun (WGS) entry which is preliminary data.</text>
</comment>
<dbReference type="EMBL" id="CAJOBR010008921">
    <property type="protein sequence ID" value="CAF4885978.1"/>
    <property type="molecule type" value="Genomic_DNA"/>
</dbReference>
<evidence type="ECO:0000313" key="2">
    <source>
        <dbReference type="EMBL" id="CAF4885978.1"/>
    </source>
</evidence>
<dbReference type="AlphaFoldDB" id="A0A821U9H8"/>
<name>A0A821U9H8_9BILA</name>
<evidence type="ECO:0000313" key="3">
    <source>
        <dbReference type="Proteomes" id="UP000663848"/>
    </source>
</evidence>
<dbReference type="EMBL" id="CAJOBO010001684">
    <property type="protein sequence ID" value="CAF4401100.1"/>
    <property type="molecule type" value="Genomic_DNA"/>
</dbReference>
<proteinExistence type="predicted"/>
<gene>
    <name evidence="1" type="ORF">HFQ381_LOCUS20093</name>
    <name evidence="2" type="ORF">QYT958_LOCUS29723</name>
</gene>
<dbReference type="Proteomes" id="UP000663851">
    <property type="component" value="Unassembled WGS sequence"/>
</dbReference>
<reference evidence="2" key="1">
    <citation type="submission" date="2021-02" db="EMBL/GenBank/DDBJ databases">
        <authorList>
            <person name="Nowell W R."/>
        </authorList>
    </citation>
    <scope>NUCLEOTIDE SEQUENCE</scope>
</reference>
<sequence>MVCPVADSTSMRVLSDEQRTMIFLSRSIWVPKGARCCSNHLYKGHLSYEARQSVKQSKVDDIILNKHNVEKLIANFRLALKHAGSLDFDDPGALENETYTTITGLDRDHFNDLLDKLTTMRNSRLRSVRVALTIFLAQKTTCP</sequence>